<keyword evidence="2 3" id="KW-0694">RNA-binding</keyword>
<dbReference type="GeneID" id="103506883"/>
<protein>
    <submittedName>
        <fullName evidence="8">Protein no-on-transient A isoform X1</fullName>
    </submittedName>
</protein>
<dbReference type="SUPFAM" id="SSF54928">
    <property type="entry name" value="RNA-binding domain, RBD"/>
    <property type="match status" value="1"/>
</dbReference>
<evidence type="ECO:0000256" key="5">
    <source>
        <dbReference type="SAM" id="MobiDB-lite"/>
    </source>
</evidence>
<evidence type="ECO:0000256" key="2">
    <source>
        <dbReference type="ARBA" id="ARBA00022884"/>
    </source>
</evidence>
<name>A0A1S3CWZ7_DIACI</name>
<dbReference type="InterPro" id="IPR035979">
    <property type="entry name" value="RBD_domain_sf"/>
</dbReference>
<evidence type="ECO:0000259" key="6">
    <source>
        <dbReference type="PROSITE" id="PS50102"/>
    </source>
</evidence>
<feature type="region of interest" description="Disordered" evidence="5">
    <location>
        <begin position="395"/>
        <end position="463"/>
    </location>
</feature>
<evidence type="ECO:0000313" key="8">
    <source>
        <dbReference type="RefSeq" id="XP_008469528.1"/>
    </source>
</evidence>
<dbReference type="CDD" id="cd12945">
    <property type="entry name" value="NOPS_NONA_like"/>
    <property type="match status" value="1"/>
</dbReference>
<organism evidence="7 8">
    <name type="scientific">Diaphorina citri</name>
    <name type="common">Asian citrus psyllid</name>
    <dbReference type="NCBI Taxonomy" id="121845"/>
    <lineage>
        <taxon>Eukaryota</taxon>
        <taxon>Metazoa</taxon>
        <taxon>Ecdysozoa</taxon>
        <taxon>Arthropoda</taxon>
        <taxon>Hexapoda</taxon>
        <taxon>Insecta</taxon>
        <taxon>Pterygota</taxon>
        <taxon>Neoptera</taxon>
        <taxon>Paraneoptera</taxon>
        <taxon>Hemiptera</taxon>
        <taxon>Sternorrhyncha</taxon>
        <taxon>Psylloidea</taxon>
        <taxon>Psyllidae</taxon>
        <taxon>Diaphorininae</taxon>
        <taxon>Diaphorina</taxon>
    </lineage>
</organism>
<dbReference type="AlphaFoldDB" id="A0A1S3CWZ7"/>
<keyword evidence="1" id="KW-0677">Repeat</keyword>
<feature type="domain" description="RRM" evidence="6">
    <location>
        <begin position="46"/>
        <end position="118"/>
    </location>
</feature>
<dbReference type="STRING" id="121845.A0A1S3CWZ7"/>
<evidence type="ECO:0000256" key="3">
    <source>
        <dbReference type="PROSITE-ProRule" id="PRU00176"/>
    </source>
</evidence>
<dbReference type="KEGG" id="dci:103506883"/>
<dbReference type="RefSeq" id="XP_008469528.1">
    <property type="nucleotide sequence ID" value="XM_008471306.2"/>
</dbReference>
<dbReference type="Proteomes" id="UP000079169">
    <property type="component" value="Unplaced"/>
</dbReference>
<evidence type="ECO:0000256" key="1">
    <source>
        <dbReference type="ARBA" id="ARBA00022737"/>
    </source>
</evidence>
<reference evidence="8" key="1">
    <citation type="submission" date="2025-08" db="UniProtKB">
        <authorList>
            <consortium name="RefSeq"/>
        </authorList>
    </citation>
    <scope>IDENTIFICATION</scope>
</reference>
<dbReference type="InterPro" id="IPR000504">
    <property type="entry name" value="RRM_dom"/>
</dbReference>
<dbReference type="Gene3D" id="3.30.70.330">
    <property type="match status" value="2"/>
</dbReference>
<dbReference type="PROSITE" id="PS50102">
    <property type="entry name" value="RRM"/>
    <property type="match status" value="2"/>
</dbReference>
<accession>A0A1S3CWZ7</accession>
<dbReference type="Pfam" id="PF08075">
    <property type="entry name" value="NOPS"/>
    <property type="match status" value="1"/>
</dbReference>
<gene>
    <name evidence="8" type="primary">LOC103506883</name>
</gene>
<feature type="coiled-coil region" evidence="4">
    <location>
        <begin position="247"/>
        <end position="345"/>
    </location>
</feature>
<dbReference type="GO" id="GO:0003723">
    <property type="term" value="F:RNA binding"/>
    <property type="evidence" value="ECO:0007669"/>
    <property type="project" value="UniProtKB-UniRule"/>
</dbReference>
<dbReference type="InterPro" id="IPR012677">
    <property type="entry name" value="Nucleotide-bd_a/b_plait_sf"/>
</dbReference>
<evidence type="ECO:0000313" key="7">
    <source>
        <dbReference type="Proteomes" id="UP000079169"/>
    </source>
</evidence>
<dbReference type="SMART" id="SM00360">
    <property type="entry name" value="RRM"/>
    <property type="match status" value="2"/>
</dbReference>
<dbReference type="Gene3D" id="6.10.250.1170">
    <property type="match status" value="1"/>
</dbReference>
<dbReference type="InterPro" id="IPR012975">
    <property type="entry name" value="NOPS"/>
</dbReference>
<dbReference type="PANTHER" id="PTHR23189">
    <property type="entry name" value="RNA RECOGNITION MOTIF-CONTAINING"/>
    <property type="match status" value="1"/>
</dbReference>
<keyword evidence="7" id="KW-1185">Reference proteome</keyword>
<keyword evidence="4" id="KW-0175">Coiled coil</keyword>
<evidence type="ECO:0000256" key="4">
    <source>
        <dbReference type="SAM" id="Coils"/>
    </source>
</evidence>
<proteinExistence type="predicted"/>
<dbReference type="Pfam" id="PF00076">
    <property type="entry name" value="RRM_1"/>
    <property type="match status" value="2"/>
</dbReference>
<dbReference type="FunFam" id="3.30.70.330:FF:000043">
    <property type="entry name" value="paraspeckle component 1 isoform X1"/>
    <property type="match status" value="1"/>
</dbReference>
<dbReference type="OMA" id="KTRINTH"/>
<sequence>MNESRMGGGGGGDRYFTEKIMAIQGPTLDLPPSEPQNKDIKFANNCRLYLGNIGGDITENDIIELFKPYGETQELFINKEKMFGFIRMDYKHNADKAKAKLDGHVLKGRSLKIRFAPINAAIKVKNLTSCVTNELLELAFGVFGDIERAIVIVDERGNSKCEGIVEFARKPAAAQALRRCAEGCFFLTQSLRPVIVEPLELTDEIDGLSERTINKKTPEFYKQRQVGPRFATVNSFEFEYGSRWKQLHELFKQKEEALQRELKMEEEKLEAQMEYARYEHETEMLRKELAQREIDRERQKAEWEMKERQAEELKRRDEELMKKHAEEMQLRLAQQEEDLRRRQNDNSMFLVEQQQGRGGSGGYGSPGQAYGNAIIDFEALAAAVGNAVVGNVTGVDNKGSAMDFDQGGRSGGGGGRRNDSASSGWSRREGGAGRWGPSVDHGSRRGGSGGGGPTDYQPKRRRY</sequence>
<feature type="domain" description="RRM" evidence="6">
    <location>
        <begin position="120"/>
        <end position="201"/>
    </location>
</feature>
<dbReference type="PaxDb" id="121845-A0A1S3CWZ7"/>